<dbReference type="NCBIfam" id="TIGR02574">
    <property type="entry name" value="stabl_TIGR02574"/>
    <property type="match status" value="1"/>
</dbReference>
<sequence length="74" mass="8049">MTSTGDVFEAALTLPESDRAELAHRLIATLGDPADDPDVVAAEWSIELSRRLADIEAGTTTGIPWEELRKQLKS</sequence>
<dbReference type="Proteomes" id="UP001056535">
    <property type="component" value="Chromosome"/>
</dbReference>
<organism evidence="1 2">
    <name type="scientific">Ornithinimicrobium cryptoxanthini</name>
    <dbReference type="NCBI Taxonomy" id="2934161"/>
    <lineage>
        <taxon>Bacteria</taxon>
        <taxon>Bacillati</taxon>
        <taxon>Actinomycetota</taxon>
        <taxon>Actinomycetes</taxon>
        <taxon>Micrococcales</taxon>
        <taxon>Ornithinimicrobiaceae</taxon>
        <taxon>Ornithinimicrobium</taxon>
    </lineage>
</organism>
<proteinExistence type="predicted"/>
<evidence type="ECO:0000313" key="1">
    <source>
        <dbReference type="EMBL" id="USQ75846.1"/>
    </source>
</evidence>
<dbReference type="InterPro" id="IPR013406">
    <property type="entry name" value="CHP02574_addiction_mod"/>
</dbReference>
<accession>A0ABY4YH48</accession>
<dbReference type="Pfam" id="PF09720">
    <property type="entry name" value="Unstab_antitox"/>
    <property type="match status" value="1"/>
</dbReference>
<dbReference type="RefSeq" id="WP_252620347.1">
    <property type="nucleotide sequence ID" value="NZ_CP099490.1"/>
</dbReference>
<gene>
    <name evidence="1" type="ORF">NF557_14755</name>
</gene>
<keyword evidence="2" id="KW-1185">Reference proteome</keyword>
<name>A0ABY4YH48_9MICO</name>
<reference evidence="1" key="1">
    <citation type="submission" date="2022-06" db="EMBL/GenBank/DDBJ databases">
        <title>Ornithinimicrobium JY.X270.</title>
        <authorList>
            <person name="Huang Y."/>
        </authorList>
    </citation>
    <scope>NUCLEOTIDE SEQUENCE</scope>
    <source>
        <strain evidence="1">JY.X270</strain>
    </source>
</reference>
<protein>
    <submittedName>
        <fullName evidence="1">Addiction module protein</fullName>
    </submittedName>
</protein>
<dbReference type="EMBL" id="CP099490">
    <property type="protein sequence ID" value="USQ75846.1"/>
    <property type="molecule type" value="Genomic_DNA"/>
</dbReference>
<evidence type="ECO:0000313" key="2">
    <source>
        <dbReference type="Proteomes" id="UP001056535"/>
    </source>
</evidence>